<comment type="similarity">
    <text evidence="1">Belongs to the LysR transcriptional regulatory family.</text>
</comment>
<dbReference type="InterPro" id="IPR005119">
    <property type="entry name" value="LysR_subst-bd"/>
</dbReference>
<keyword evidence="4" id="KW-0804">Transcription</keyword>
<dbReference type="GO" id="GO:0043565">
    <property type="term" value="F:sequence-specific DNA binding"/>
    <property type="evidence" value="ECO:0007669"/>
    <property type="project" value="TreeGrafter"/>
</dbReference>
<dbReference type="RefSeq" id="WP_090689515.1">
    <property type="nucleotide sequence ID" value="NZ_CADERL010000024.1"/>
</dbReference>
<name>A0A1G8GX31_9BURK</name>
<dbReference type="PANTHER" id="PTHR30537">
    <property type="entry name" value="HTH-TYPE TRANSCRIPTIONAL REGULATOR"/>
    <property type="match status" value="1"/>
</dbReference>
<dbReference type="SUPFAM" id="SSF46785">
    <property type="entry name" value="Winged helix' DNA-binding domain"/>
    <property type="match status" value="1"/>
</dbReference>
<evidence type="ECO:0000256" key="3">
    <source>
        <dbReference type="ARBA" id="ARBA00023125"/>
    </source>
</evidence>
<evidence type="ECO:0000313" key="6">
    <source>
        <dbReference type="EMBL" id="SDH98976.1"/>
    </source>
</evidence>
<dbReference type="SUPFAM" id="SSF53850">
    <property type="entry name" value="Periplasmic binding protein-like II"/>
    <property type="match status" value="1"/>
</dbReference>
<dbReference type="FunFam" id="1.10.10.10:FF:000001">
    <property type="entry name" value="LysR family transcriptional regulator"/>
    <property type="match status" value="1"/>
</dbReference>
<evidence type="ECO:0000313" key="7">
    <source>
        <dbReference type="Proteomes" id="UP000199706"/>
    </source>
</evidence>
<dbReference type="OrthoDB" id="116299at2"/>
<dbReference type="Pfam" id="PF00126">
    <property type="entry name" value="HTH_1"/>
    <property type="match status" value="1"/>
</dbReference>
<accession>A0A1G8GX31</accession>
<dbReference type="InterPro" id="IPR000847">
    <property type="entry name" value="LysR_HTH_N"/>
</dbReference>
<gene>
    <name evidence="6" type="ORF">SAMN05216466_115185</name>
</gene>
<protein>
    <submittedName>
        <fullName evidence="6">DNA-binding transcriptional regulator, LysR family</fullName>
    </submittedName>
</protein>
<sequence>MELLSYMRLFVEVARTRSFRRAAEALDMPNSTLSRHIAELEKTIGLRLLHRSTRKVELTEAGEVYFKRCQSIVEEARIAHESLLDVAERPTGTLRVSMPVDLATGRLAPILADFARTYPLIAFEFDLTPRRIDLQTEPFDLAIRMGPPPTAPSMLVARPIALVPRYLYAAPGYVEQAPPLRHPDDLSQHVLCVAQGATRQGETWRTLHRGDETVEVMTPTRFAMNSVGLSRSLATQGMGIAALDELLARDEVAFGRLVRVLPEWSLAPVQVHAITETRLLPARTRLFIEFLKARMSSDA</sequence>
<dbReference type="Pfam" id="PF03466">
    <property type="entry name" value="LysR_substrate"/>
    <property type="match status" value="1"/>
</dbReference>
<dbReference type="PANTHER" id="PTHR30537:SF5">
    <property type="entry name" value="HTH-TYPE TRANSCRIPTIONAL ACTIVATOR TTDR-RELATED"/>
    <property type="match status" value="1"/>
</dbReference>
<organism evidence="6 7">
    <name type="scientific">Paraburkholderia phenazinium</name>
    <dbReference type="NCBI Taxonomy" id="60549"/>
    <lineage>
        <taxon>Bacteria</taxon>
        <taxon>Pseudomonadati</taxon>
        <taxon>Pseudomonadota</taxon>
        <taxon>Betaproteobacteria</taxon>
        <taxon>Burkholderiales</taxon>
        <taxon>Burkholderiaceae</taxon>
        <taxon>Paraburkholderia</taxon>
    </lineage>
</organism>
<dbReference type="GO" id="GO:0003700">
    <property type="term" value="F:DNA-binding transcription factor activity"/>
    <property type="evidence" value="ECO:0007669"/>
    <property type="project" value="InterPro"/>
</dbReference>
<dbReference type="AlphaFoldDB" id="A0A1G8GX31"/>
<evidence type="ECO:0000256" key="1">
    <source>
        <dbReference type="ARBA" id="ARBA00009437"/>
    </source>
</evidence>
<dbReference type="InterPro" id="IPR058163">
    <property type="entry name" value="LysR-type_TF_proteobact-type"/>
</dbReference>
<dbReference type="EMBL" id="FNCJ01000015">
    <property type="protein sequence ID" value="SDH98976.1"/>
    <property type="molecule type" value="Genomic_DNA"/>
</dbReference>
<dbReference type="Proteomes" id="UP000199706">
    <property type="component" value="Unassembled WGS sequence"/>
</dbReference>
<reference evidence="6 7" key="1">
    <citation type="submission" date="2016-10" db="EMBL/GenBank/DDBJ databases">
        <authorList>
            <person name="de Groot N.N."/>
        </authorList>
    </citation>
    <scope>NUCLEOTIDE SEQUENCE [LARGE SCALE GENOMIC DNA]</scope>
    <source>
        <strain evidence="6 7">LMG 2247</strain>
    </source>
</reference>
<keyword evidence="3 6" id="KW-0238">DNA-binding</keyword>
<dbReference type="Gene3D" id="3.40.190.290">
    <property type="match status" value="1"/>
</dbReference>
<evidence type="ECO:0000256" key="4">
    <source>
        <dbReference type="ARBA" id="ARBA00023163"/>
    </source>
</evidence>
<dbReference type="PROSITE" id="PS50931">
    <property type="entry name" value="HTH_LYSR"/>
    <property type="match status" value="1"/>
</dbReference>
<dbReference type="InterPro" id="IPR036388">
    <property type="entry name" value="WH-like_DNA-bd_sf"/>
</dbReference>
<dbReference type="Gene3D" id="1.10.10.10">
    <property type="entry name" value="Winged helix-like DNA-binding domain superfamily/Winged helix DNA-binding domain"/>
    <property type="match status" value="1"/>
</dbReference>
<dbReference type="GO" id="GO:0006351">
    <property type="term" value="P:DNA-templated transcription"/>
    <property type="evidence" value="ECO:0007669"/>
    <property type="project" value="TreeGrafter"/>
</dbReference>
<dbReference type="CDD" id="cd08422">
    <property type="entry name" value="PBP2_CrgA_like"/>
    <property type="match status" value="1"/>
</dbReference>
<evidence type="ECO:0000259" key="5">
    <source>
        <dbReference type="PROSITE" id="PS50931"/>
    </source>
</evidence>
<proteinExistence type="inferred from homology"/>
<feature type="domain" description="HTH lysR-type" evidence="5">
    <location>
        <begin position="1"/>
        <end position="59"/>
    </location>
</feature>
<dbReference type="InterPro" id="IPR036390">
    <property type="entry name" value="WH_DNA-bd_sf"/>
</dbReference>
<evidence type="ECO:0000256" key="2">
    <source>
        <dbReference type="ARBA" id="ARBA00023015"/>
    </source>
</evidence>
<keyword evidence="2" id="KW-0805">Transcription regulation</keyword>